<feature type="compositionally biased region" description="Low complexity" evidence="1">
    <location>
        <begin position="49"/>
        <end position="61"/>
    </location>
</feature>
<name>A0A9N7VY50_PLEPL</name>
<evidence type="ECO:0000313" key="3">
    <source>
        <dbReference type="Proteomes" id="UP001153269"/>
    </source>
</evidence>
<feature type="region of interest" description="Disordered" evidence="1">
    <location>
        <begin position="30"/>
        <end position="122"/>
    </location>
</feature>
<dbReference type="AlphaFoldDB" id="A0A9N7VY50"/>
<keyword evidence="3" id="KW-1185">Reference proteome</keyword>
<protein>
    <submittedName>
        <fullName evidence="2">Uncharacterized protein</fullName>
    </submittedName>
</protein>
<comment type="caution">
    <text evidence="2">The sequence shown here is derived from an EMBL/GenBank/DDBJ whole genome shotgun (WGS) entry which is preliminary data.</text>
</comment>
<gene>
    <name evidence="2" type="ORF">PLEPLA_LOCUS47156</name>
</gene>
<dbReference type="EMBL" id="CADEAL010004425">
    <property type="protein sequence ID" value="CAB1459319.1"/>
    <property type="molecule type" value="Genomic_DNA"/>
</dbReference>
<sequence>MEARLKSREEKQAFCPKRLDFEKLYWTHSSTFSPSEQDNGARGPPSTLPPSRSSSSSTTRSQAAGLQALTSPAADVSWQPGLCSPLRSQRRGKMLLSVPPRAGINPYSGYNSRNSKKDNASV</sequence>
<proteinExistence type="predicted"/>
<reference evidence="2" key="1">
    <citation type="submission" date="2020-03" db="EMBL/GenBank/DDBJ databases">
        <authorList>
            <person name="Weist P."/>
        </authorList>
    </citation>
    <scope>NUCLEOTIDE SEQUENCE</scope>
</reference>
<accession>A0A9N7VY50</accession>
<dbReference type="Proteomes" id="UP001153269">
    <property type="component" value="Unassembled WGS sequence"/>
</dbReference>
<evidence type="ECO:0000313" key="2">
    <source>
        <dbReference type="EMBL" id="CAB1459319.1"/>
    </source>
</evidence>
<evidence type="ECO:0000256" key="1">
    <source>
        <dbReference type="SAM" id="MobiDB-lite"/>
    </source>
</evidence>
<organism evidence="2 3">
    <name type="scientific">Pleuronectes platessa</name>
    <name type="common">European plaice</name>
    <dbReference type="NCBI Taxonomy" id="8262"/>
    <lineage>
        <taxon>Eukaryota</taxon>
        <taxon>Metazoa</taxon>
        <taxon>Chordata</taxon>
        <taxon>Craniata</taxon>
        <taxon>Vertebrata</taxon>
        <taxon>Euteleostomi</taxon>
        <taxon>Actinopterygii</taxon>
        <taxon>Neopterygii</taxon>
        <taxon>Teleostei</taxon>
        <taxon>Neoteleostei</taxon>
        <taxon>Acanthomorphata</taxon>
        <taxon>Carangaria</taxon>
        <taxon>Pleuronectiformes</taxon>
        <taxon>Pleuronectoidei</taxon>
        <taxon>Pleuronectidae</taxon>
        <taxon>Pleuronectes</taxon>
    </lineage>
</organism>